<dbReference type="AlphaFoldDB" id="T0J2S5"/>
<protein>
    <submittedName>
        <fullName evidence="1">Uncharacterized protein</fullName>
    </submittedName>
</protein>
<organism evidence="1 2">
    <name type="scientific">Sphingobium ummariense RL-3</name>
    <dbReference type="NCBI Taxonomy" id="1346791"/>
    <lineage>
        <taxon>Bacteria</taxon>
        <taxon>Pseudomonadati</taxon>
        <taxon>Pseudomonadota</taxon>
        <taxon>Alphaproteobacteria</taxon>
        <taxon>Sphingomonadales</taxon>
        <taxon>Sphingomonadaceae</taxon>
        <taxon>Sphingobium</taxon>
    </lineage>
</organism>
<dbReference type="RefSeq" id="WP_021317956.1">
    <property type="nucleotide sequence ID" value="NZ_AUWY01000074.1"/>
</dbReference>
<evidence type="ECO:0000313" key="1">
    <source>
        <dbReference type="EMBL" id="EQB32261.1"/>
    </source>
</evidence>
<accession>T0J2S5</accession>
<proteinExistence type="predicted"/>
<dbReference type="Proteomes" id="UP000015523">
    <property type="component" value="Unassembled WGS sequence"/>
</dbReference>
<gene>
    <name evidence="1" type="ORF">M529_10690</name>
</gene>
<name>T0J2S5_9SPHN</name>
<comment type="caution">
    <text evidence="1">The sequence shown here is derived from an EMBL/GenBank/DDBJ whole genome shotgun (WGS) entry which is preliminary data.</text>
</comment>
<dbReference type="EMBL" id="AUWY01000074">
    <property type="protein sequence ID" value="EQB32261.1"/>
    <property type="molecule type" value="Genomic_DNA"/>
</dbReference>
<dbReference type="STRING" id="1346791.M529_10690"/>
<sequence>MVAFVPDGYLDCRSAIRLVIEARFADEAAEIEKVRRHYAEAGRIPPNLNYRERELARKAEPILRSMLHKGSIVAIGFDEEGEIEVPRHIWATENADGVLLAGAPRMFFSEIRLRSALLPASATILAHPTATRGPRPAKLESVKAAMRAHGDMADLANMKQTVMEETFKASRDTCRRAREQVLSEFRETNPDK</sequence>
<reference evidence="1 2" key="1">
    <citation type="journal article" date="2013" name="Genome Announc.">
        <title>Draft Genome Sequence of Sphingobium ummariense Strain RL-3, a Hexachlorocyclohexane-Degrading Bacterium.</title>
        <authorList>
            <person name="Kohli P."/>
            <person name="Dua A."/>
            <person name="Sangwan N."/>
            <person name="Oldach P."/>
            <person name="Khurana J.P."/>
            <person name="Lal R."/>
        </authorList>
    </citation>
    <scope>NUCLEOTIDE SEQUENCE [LARGE SCALE GENOMIC DNA]</scope>
    <source>
        <strain evidence="1 2">RL-3</strain>
    </source>
</reference>
<keyword evidence="2" id="KW-1185">Reference proteome</keyword>
<dbReference type="OrthoDB" id="9785312at2"/>
<evidence type="ECO:0000313" key="2">
    <source>
        <dbReference type="Proteomes" id="UP000015523"/>
    </source>
</evidence>